<organism evidence="1 2">
    <name type="scientific">Tanacetum coccineum</name>
    <dbReference type="NCBI Taxonomy" id="301880"/>
    <lineage>
        <taxon>Eukaryota</taxon>
        <taxon>Viridiplantae</taxon>
        <taxon>Streptophyta</taxon>
        <taxon>Embryophyta</taxon>
        <taxon>Tracheophyta</taxon>
        <taxon>Spermatophyta</taxon>
        <taxon>Magnoliopsida</taxon>
        <taxon>eudicotyledons</taxon>
        <taxon>Gunneridae</taxon>
        <taxon>Pentapetalae</taxon>
        <taxon>asterids</taxon>
        <taxon>campanulids</taxon>
        <taxon>Asterales</taxon>
        <taxon>Asteraceae</taxon>
        <taxon>Asteroideae</taxon>
        <taxon>Anthemideae</taxon>
        <taxon>Anthemidinae</taxon>
        <taxon>Tanacetum</taxon>
    </lineage>
</organism>
<reference evidence="1" key="2">
    <citation type="submission" date="2022-01" db="EMBL/GenBank/DDBJ databases">
        <authorList>
            <person name="Yamashiro T."/>
            <person name="Shiraishi A."/>
            <person name="Satake H."/>
            <person name="Nakayama K."/>
        </authorList>
    </citation>
    <scope>NUCLEOTIDE SEQUENCE</scope>
</reference>
<name>A0ABQ5ECF0_9ASTR</name>
<keyword evidence="2" id="KW-1185">Reference proteome</keyword>
<protein>
    <submittedName>
        <fullName evidence="1">Uncharacterized protein</fullName>
    </submittedName>
</protein>
<sequence>MDVTVLALGINGSYHVEDLIIPYEETSVPFYFTSRASFTDLLVKGIKDSTVGPDTRGISSASQLLLDAVKSRSANNGFKTSIFNHFMSPTINSTRN</sequence>
<dbReference type="EMBL" id="BQNB010016167">
    <property type="protein sequence ID" value="GJT48590.1"/>
    <property type="molecule type" value="Genomic_DNA"/>
</dbReference>
<evidence type="ECO:0000313" key="1">
    <source>
        <dbReference type="EMBL" id="GJT48590.1"/>
    </source>
</evidence>
<accession>A0ABQ5ECF0</accession>
<gene>
    <name evidence="1" type="ORF">Tco_0974747</name>
</gene>
<evidence type="ECO:0000313" key="2">
    <source>
        <dbReference type="Proteomes" id="UP001151760"/>
    </source>
</evidence>
<comment type="caution">
    <text evidence="1">The sequence shown here is derived from an EMBL/GenBank/DDBJ whole genome shotgun (WGS) entry which is preliminary data.</text>
</comment>
<reference evidence="1" key="1">
    <citation type="journal article" date="2022" name="Int. J. Mol. Sci.">
        <title>Draft Genome of Tanacetum Coccineum: Genomic Comparison of Closely Related Tanacetum-Family Plants.</title>
        <authorList>
            <person name="Yamashiro T."/>
            <person name="Shiraishi A."/>
            <person name="Nakayama K."/>
            <person name="Satake H."/>
        </authorList>
    </citation>
    <scope>NUCLEOTIDE SEQUENCE</scope>
</reference>
<proteinExistence type="predicted"/>
<dbReference type="Proteomes" id="UP001151760">
    <property type="component" value="Unassembled WGS sequence"/>
</dbReference>